<proteinExistence type="predicted"/>
<name>A0A2U9PZ19_MYCSE</name>
<dbReference type="Pfam" id="PF05035">
    <property type="entry name" value="DGOK"/>
    <property type="match status" value="1"/>
</dbReference>
<sequence length="338" mass="35598">MALVTHHTPTPGVARLIALDWGTTALRAWLLGDDGRVLDARAHDGGLLSVTAGTPADIRADTRADAYEKVFAAVCGDWLGAHPGLPAIACGMVGSAQGWQEAGYVTVPADLRFDAATLTRVPHKGGVLHLVPGLRVAPTGRRTGDVMRGEETQLVGVLDLLDETGDLLVVLPGTHTKWVRIAAGQVESFTTAMTGELYGLLIKHGILARTAHAPVRDDAAFTRGLAADISRGISTALFGARALVLDGALEPSALPDYVSGLLIADEIRHLLPADRERIVLCGKPDLCRRYAAALEHHGAHPAATLTEEAAARGLWHIAVTSGLVTGDDAARHRIEEVS</sequence>
<gene>
    <name evidence="1" type="ORF">D806_060480</name>
</gene>
<accession>A0A2U9PZ19</accession>
<dbReference type="RefSeq" id="WP_003897570.1">
    <property type="nucleotide sequence ID" value="NZ_CP027541.1"/>
</dbReference>
<evidence type="ECO:0000313" key="1">
    <source>
        <dbReference type="EMBL" id="AWT56987.1"/>
    </source>
</evidence>
<dbReference type="InterPro" id="IPR042257">
    <property type="entry name" value="DGOK_C"/>
</dbReference>
<reference evidence="2" key="2">
    <citation type="submission" date="2018-03" db="EMBL/GenBank/DDBJ databases">
        <authorList>
            <person name="Derbyshire K."/>
            <person name="Gray T.A."/>
            <person name="Champion M."/>
        </authorList>
    </citation>
    <scope>NUCLEOTIDE SEQUENCE [LARGE SCALE GENOMIC DNA]</scope>
    <source>
        <strain evidence="2">MKD8</strain>
    </source>
</reference>
<reference evidence="1 2" key="1">
    <citation type="journal article" date="2013" name="Genome Announc.">
        <title>Draft genome sequence of MKD8, a conjugal recipient Mycobacterium smegmatis strain.</title>
        <authorList>
            <person name="Gray T.A."/>
            <person name="Palumbo M.J."/>
            <person name="Derbyshire K.M."/>
        </authorList>
    </citation>
    <scope>NUCLEOTIDE SEQUENCE [LARGE SCALE GENOMIC DNA]</scope>
    <source>
        <strain evidence="1 2">MKD8</strain>
    </source>
</reference>
<evidence type="ECO:0000313" key="2">
    <source>
        <dbReference type="Proteomes" id="UP000011200"/>
    </source>
</evidence>
<dbReference type="CDD" id="cd24012">
    <property type="entry name" value="ASKHA_NBD_KDGal-kinase"/>
    <property type="match status" value="1"/>
</dbReference>
<dbReference type="GO" id="GO:0008671">
    <property type="term" value="F:2-dehydro-3-deoxygalactonokinase activity"/>
    <property type="evidence" value="ECO:0007669"/>
    <property type="project" value="InterPro"/>
</dbReference>
<dbReference type="AlphaFoldDB" id="A0A2U9PZ19"/>
<keyword evidence="1" id="KW-0418">Kinase</keyword>
<organism evidence="1 2">
    <name type="scientific">Mycolicibacterium smegmatis (strain MKD8)</name>
    <name type="common">Mycobacterium smegmatis</name>
    <dbReference type="NCBI Taxonomy" id="1214915"/>
    <lineage>
        <taxon>Bacteria</taxon>
        <taxon>Bacillati</taxon>
        <taxon>Actinomycetota</taxon>
        <taxon>Actinomycetes</taxon>
        <taxon>Mycobacteriales</taxon>
        <taxon>Mycobacteriaceae</taxon>
        <taxon>Mycolicibacterium</taxon>
    </lineage>
</organism>
<dbReference type="InterPro" id="IPR042258">
    <property type="entry name" value="DGOK_N"/>
</dbReference>
<dbReference type="Proteomes" id="UP000011200">
    <property type="component" value="Chromosome"/>
</dbReference>
<dbReference type="Gene3D" id="3.30.420.310">
    <property type="entry name" value="2-keto-3-deoxy-galactonokinase, C-terminal domain"/>
    <property type="match status" value="1"/>
</dbReference>
<keyword evidence="1" id="KW-0808">Transferase</keyword>
<dbReference type="EMBL" id="CP027541">
    <property type="protein sequence ID" value="AWT56987.1"/>
    <property type="molecule type" value="Genomic_DNA"/>
</dbReference>
<dbReference type="GO" id="GO:0034194">
    <property type="term" value="P:D-galactonate catabolic process"/>
    <property type="evidence" value="ECO:0007669"/>
    <property type="project" value="InterPro"/>
</dbReference>
<dbReference type="Gene3D" id="3.30.420.300">
    <property type="entry name" value="2-keto-3-deoxy-galactonokinase, substrate binding domain"/>
    <property type="match status" value="1"/>
</dbReference>
<dbReference type="InterPro" id="IPR007729">
    <property type="entry name" value="DGOK"/>
</dbReference>
<protein>
    <submittedName>
        <fullName evidence="1">2-keto-3-deoxy-galactonokinase</fullName>
    </submittedName>
</protein>